<dbReference type="EMBL" id="DYVF01000001">
    <property type="protein sequence ID" value="HJG29800.1"/>
    <property type="molecule type" value="Genomic_DNA"/>
</dbReference>
<reference evidence="1" key="1">
    <citation type="journal article" date="2021" name="PeerJ">
        <title>Extensive microbial diversity within the chicken gut microbiome revealed by metagenomics and culture.</title>
        <authorList>
            <person name="Gilroy R."/>
            <person name="Ravi A."/>
            <person name="Getino M."/>
            <person name="Pursley I."/>
            <person name="Horton D.L."/>
            <person name="Alikhan N.F."/>
            <person name="Baker D."/>
            <person name="Gharbi K."/>
            <person name="Hall N."/>
            <person name="Watson M."/>
            <person name="Adriaenssens E.M."/>
            <person name="Foster-Nyarko E."/>
            <person name="Jarju S."/>
            <person name="Secka A."/>
            <person name="Antonio M."/>
            <person name="Oren A."/>
            <person name="Chaudhuri R.R."/>
            <person name="La Ragione R."/>
            <person name="Hildebrand F."/>
            <person name="Pallen M.J."/>
        </authorList>
    </citation>
    <scope>NUCLEOTIDE SEQUENCE</scope>
    <source>
        <strain evidence="1">ChiGjej2B2-7701</strain>
    </source>
</reference>
<evidence type="ECO:0000313" key="2">
    <source>
        <dbReference type="Proteomes" id="UP000746751"/>
    </source>
</evidence>
<feature type="non-terminal residue" evidence="1">
    <location>
        <position position="1"/>
    </location>
</feature>
<gene>
    <name evidence="1" type="ORF">K8U80_00185</name>
</gene>
<accession>A0A921LQA0</accession>
<dbReference type="AlphaFoldDB" id="A0A921LQA0"/>
<sequence length="116" mass="12934">ADFDNPETRDQVLEYFVDKIYLTDDGLVVTSWYSEDRTEVTWDMLYGEDGNPFVKGEAVKFDCFPFGSTTHAALCARYGHRALFFLRANLCQTAAATAVPATLPRLRASRQGAQGS</sequence>
<dbReference type="Proteomes" id="UP000746751">
    <property type="component" value="Unassembled WGS sequence"/>
</dbReference>
<reference evidence="1" key="2">
    <citation type="submission" date="2021-09" db="EMBL/GenBank/DDBJ databases">
        <authorList>
            <person name="Gilroy R."/>
        </authorList>
    </citation>
    <scope>NUCLEOTIDE SEQUENCE</scope>
    <source>
        <strain evidence="1">ChiGjej2B2-7701</strain>
    </source>
</reference>
<comment type="caution">
    <text evidence="1">The sequence shown here is derived from an EMBL/GenBank/DDBJ whole genome shotgun (WGS) entry which is preliminary data.</text>
</comment>
<organism evidence="1 2">
    <name type="scientific">Collinsella ihumii</name>
    <dbReference type="NCBI Taxonomy" id="1720204"/>
    <lineage>
        <taxon>Bacteria</taxon>
        <taxon>Bacillati</taxon>
        <taxon>Actinomycetota</taxon>
        <taxon>Coriobacteriia</taxon>
        <taxon>Coriobacteriales</taxon>
        <taxon>Coriobacteriaceae</taxon>
        <taxon>Collinsella</taxon>
    </lineage>
</organism>
<name>A0A921LQA0_9ACTN</name>
<evidence type="ECO:0000313" key="1">
    <source>
        <dbReference type="EMBL" id="HJG29800.1"/>
    </source>
</evidence>
<proteinExistence type="predicted"/>
<protein>
    <submittedName>
        <fullName evidence="1">Uncharacterized protein</fullName>
    </submittedName>
</protein>